<organism evidence="1 2">
    <name type="scientific">Tistrella arctica</name>
    <dbReference type="NCBI Taxonomy" id="3133430"/>
    <lineage>
        <taxon>Bacteria</taxon>
        <taxon>Pseudomonadati</taxon>
        <taxon>Pseudomonadota</taxon>
        <taxon>Alphaproteobacteria</taxon>
        <taxon>Geminicoccales</taxon>
        <taxon>Geminicoccaceae</taxon>
        <taxon>Tistrella</taxon>
    </lineage>
</organism>
<dbReference type="EMBL" id="JBBKTW010000004">
    <property type="protein sequence ID" value="MEN2989012.1"/>
    <property type="molecule type" value="Genomic_DNA"/>
</dbReference>
<keyword evidence="2" id="KW-1185">Reference proteome</keyword>
<name>A0ABU9YJU7_9PROT</name>
<dbReference type="Proteomes" id="UP001413721">
    <property type="component" value="Unassembled WGS sequence"/>
</dbReference>
<dbReference type="Gene3D" id="3.40.1440.10">
    <property type="entry name" value="GIY-YIG endonuclease"/>
    <property type="match status" value="1"/>
</dbReference>
<proteinExistence type="predicted"/>
<dbReference type="RefSeq" id="WP_345933753.1">
    <property type="nucleotide sequence ID" value="NZ_JBBKTV010000006.1"/>
</dbReference>
<evidence type="ECO:0000313" key="1">
    <source>
        <dbReference type="EMBL" id="MEN2989012.1"/>
    </source>
</evidence>
<dbReference type="InterPro" id="IPR035901">
    <property type="entry name" value="GIY-YIG_endonuc_sf"/>
</dbReference>
<accession>A0ABU9YJU7</accession>
<gene>
    <name evidence="1" type="ORF">WG926_11920</name>
</gene>
<reference evidence="1 2" key="1">
    <citation type="submission" date="2024-03" db="EMBL/GenBank/DDBJ databases">
        <title>High-quality draft genome sequencing of Tistrella sp. BH-R2-4.</title>
        <authorList>
            <person name="Dong C."/>
        </authorList>
    </citation>
    <scope>NUCLEOTIDE SEQUENCE [LARGE SCALE GENOMIC DNA]</scope>
    <source>
        <strain evidence="1 2">BH-R2-4</strain>
    </source>
</reference>
<comment type="caution">
    <text evidence="1">The sequence shown here is derived from an EMBL/GenBank/DDBJ whole genome shotgun (WGS) entry which is preliminary data.</text>
</comment>
<evidence type="ECO:0000313" key="2">
    <source>
        <dbReference type="Proteomes" id="UP001413721"/>
    </source>
</evidence>
<protein>
    <submittedName>
        <fullName evidence="1">GIY-YIG nuclease family protein</fullName>
    </submittedName>
</protein>
<sequence length="117" mass="13658">MTGIDRKRAVAAYKERKAAYGIYAIRCAVQPDLRPHIWIGQTPTLDTIRNRIWFTLRLGTNPHRSLQDAWHRHGADSLTFEVLERLEDEDDILPYIRTAQLKDRLAHWRAVLDAQVI</sequence>
<dbReference type="CDD" id="cd10451">
    <property type="entry name" value="GIY-YIG_LuxR_like"/>
    <property type="match status" value="1"/>
</dbReference>